<keyword evidence="2" id="KW-0479">Metal-binding</keyword>
<feature type="domain" description="HAT C-terminal dimerisation" evidence="10">
    <location>
        <begin position="589"/>
        <end position="668"/>
    </location>
</feature>
<evidence type="ECO:0000256" key="6">
    <source>
        <dbReference type="ARBA" id="ARBA00023125"/>
    </source>
</evidence>
<dbReference type="EMBL" id="MNPL01033112">
    <property type="protein sequence ID" value="OQR66275.1"/>
    <property type="molecule type" value="Genomic_DNA"/>
</dbReference>
<dbReference type="Proteomes" id="UP000192247">
    <property type="component" value="Unassembled WGS sequence"/>
</dbReference>
<comment type="caution">
    <text evidence="11">The sequence shown here is derived from an EMBL/GenBank/DDBJ whole genome shotgun (WGS) entry which is preliminary data.</text>
</comment>
<evidence type="ECO:0000313" key="11">
    <source>
        <dbReference type="EMBL" id="OQR66275.1"/>
    </source>
</evidence>
<keyword evidence="7" id="KW-0804">Transcription</keyword>
<dbReference type="InterPro" id="IPR012337">
    <property type="entry name" value="RNaseH-like_sf"/>
</dbReference>
<evidence type="ECO:0000256" key="2">
    <source>
        <dbReference type="ARBA" id="ARBA00022723"/>
    </source>
</evidence>
<dbReference type="InterPro" id="IPR008906">
    <property type="entry name" value="HATC_C_dom"/>
</dbReference>
<evidence type="ECO:0000259" key="10">
    <source>
        <dbReference type="Pfam" id="PF05699"/>
    </source>
</evidence>
<dbReference type="OrthoDB" id="1607513at2759"/>
<evidence type="ECO:0000256" key="7">
    <source>
        <dbReference type="ARBA" id="ARBA00023163"/>
    </source>
</evidence>
<keyword evidence="3" id="KW-0863">Zinc-finger</keyword>
<dbReference type="SUPFAM" id="SSF53098">
    <property type="entry name" value="Ribonuclease H-like"/>
    <property type="match status" value="1"/>
</dbReference>
<dbReference type="InterPro" id="IPR052035">
    <property type="entry name" value="ZnF_BED_domain_contain"/>
</dbReference>
<evidence type="ECO:0000256" key="4">
    <source>
        <dbReference type="ARBA" id="ARBA00022833"/>
    </source>
</evidence>
<dbReference type="Pfam" id="PF05699">
    <property type="entry name" value="Dimer_Tnp_hAT"/>
    <property type="match status" value="1"/>
</dbReference>
<dbReference type="SMART" id="SM00614">
    <property type="entry name" value="ZnF_BED"/>
    <property type="match status" value="1"/>
</dbReference>
<evidence type="ECO:0000259" key="9">
    <source>
        <dbReference type="Pfam" id="PF02892"/>
    </source>
</evidence>
<dbReference type="GO" id="GO:0046983">
    <property type="term" value="F:protein dimerization activity"/>
    <property type="evidence" value="ECO:0007669"/>
    <property type="project" value="InterPro"/>
</dbReference>
<evidence type="ECO:0000256" key="3">
    <source>
        <dbReference type="ARBA" id="ARBA00022771"/>
    </source>
</evidence>
<evidence type="ECO:0000256" key="8">
    <source>
        <dbReference type="ARBA" id="ARBA00023242"/>
    </source>
</evidence>
<evidence type="ECO:0000256" key="1">
    <source>
        <dbReference type="ARBA" id="ARBA00004123"/>
    </source>
</evidence>
<dbReference type="FunCoup" id="A0A1V9WYC9">
    <property type="interactions" value="761"/>
</dbReference>
<protein>
    <recommendedName>
        <fullName evidence="13">BED-type domain-containing protein</fullName>
    </recommendedName>
</protein>
<evidence type="ECO:0000313" key="12">
    <source>
        <dbReference type="Proteomes" id="UP000192247"/>
    </source>
</evidence>
<proteinExistence type="predicted"/>
<dbReference type="PANTHER" id="PTHR46481:SF10">
    <property type="entry name" value="ZINC FINGER BED DOMAIN-CONTAINING PROTEIN 39"/>
    <property type="match status" value="1"/>
</dbReference>
<keyword evidence="5" id="KW-0805">Transcription regulation</keyword>
<dbReference type="AlphaFoldDB" id="A0A1V9WYC9"/>
<evidence type="ECO:0008006" key="13">
    <source>
        <dbReference type="Google" id="ProtNLM"/>
    </source>
</evidence>
<reference evidence="11 12" key="1">
    <citation type="journal article" date="2017" name="Gigascience">
        <title>Draft genome of the honey bee ectoparasitic mite, Tropilaelaps mercedesae, is shaped by the parasitic life history.</title>
        <authorList>
            <person name="Dong X."/>
            <person name="Armstrong S.D."/>
            <person name="Xia D."/>
            <person name="Makepeace B.L."/>
            <person name="Darby A.C."/>
            <person name="Kadowaki T."/>
        </authorList>
    </citation>
    <scope>NUCLEOTIDE SEQUENCE [LARGE SCALE GENOMIC DNA]</scope>
    <source>
        <strain evidence="11">Wuxi-XJTLU</strain>
    </source>
</reference>
<dbReference type="InParanoid" id="A0A1V9WYC9"/>
<dbReference type="GO" id="GO:0005634">
    <property type="term" value="C:nucleus"/>
    <property type="evidence" value="ECO:0007669"/>
    <property type="project" value="UniProtKB-SubCell"/>
</dbReference>
<sequence>MGEEILPDMQAGPPPQAAPMYANPIGGSIAGVVGGGVVGNWSRVAGARAPIFEWYDVELPLPDDGNFRSTCKICKTSISASRRATSNLISHMKRKHPGVYADNVGQRYQIKTERSSSQSHSQSECLGSDGAGGLESALTGQVGGNGGHGSIVDAHSRSVGALVDFLANSLSDPKMVDSTDFRRFVHTLNPDFDLPSSLHLSYSYLPSKRWGIQQRMMQLLQEVEYVAITQDVWTTASHQSVACLSAHFVHDWKLKMVFLASKHFTLPDIKTNLAELFEDTISYYNLSQKVSHTLTNNATKLARSAKTSLPGFLSEDVELTDAVSPSQDGASIDLKDMNSVFLEGMACFAEALESCVMLATKDNPFLESVLCKVSAVVDYIRTIVFPSPALEELRVVLERGYSTWHLQLRIVRAIANTTHERLQNALSGVKSLSHEDYAVLTELVELLEPFEEAYNLYREGHKVTASYVIPCIRGLKMHLQNLKTVHLGSVADKLNQFIHANLAKYEANETYALCSILDPRFKLAWCPEERQCSLITLLCRKAAEQRFPETISPCNAVPFAGEERRSKLFQFMSPQTSKKANSVHSVEVGSYLAMPCLPDSAACCPLEFWRQNQAQFPSLCQLARSLMNIPAAASHVLLMSRIQSTDTVANLADLTLNSSTFEALMFIKVNNALLR</sequence>
<dbReference type="GO" id="GO:0008270">
    <property type="term" value="F:zinc ion binding"/>
    <property type="evidence" value="ECO:0007669"/>
    <property type="project" value="UniProtKB-KW"/>
</dbReference>
<keyword evidence="4" id="KW-0862">Zinc</keyword>
<evidence type="ECO:0000256" key="5">
    <source>
        <dbReference type="ARBA" id="ARBA00023015"/>
    </source>
</evidence>
<dbReference type="PANTHER" id="PTHR46481">
    <property type="entry name" value="ZINC FINGER BED DOMAIN-CONTAINING PROTEIN 4"/>
    <property type="match status" value="1"/>
</dbReference>
<dbReference type="InterPro" id="IPR003656">
    <property type="entry name" value="Znf_BED"/>
</dbReference>
<dbReference type="Pfam" id="PF02892">
    <property type="entry name" value="zf-BED"/>
    <property type="match status" value="1"/>
</dbReference>
<accession>A0A1V9WYC9</accession>
<dbReference type="STRING" id="418985.A0A1V9WYC9"/>
<keyword evidence="12" id="KW-1185">Reference proteome</keyword>
<keyword evidence="8" id="KW-0539">Nucleus</keyword>
<organism evidence="11 12">
    <name type="scientific">Tropilaelaps mercedesae</name>
    <dbReference type="NCBI Taxonomy" id="418985"/>
    <lineage>
        <taxon>Eukaryota</taxon>
        <taxon>Metazoa</taxon>
        <taxon>Ecdysozoa</taxon>
        <taxon>Arthropoda</taxon>
        <taxon>Chelicerata</taxon>
        <taxon>Arachnida</taxon>
        <taxon>Acari</taxon>
        <taxon>Parasitiformes</taxon>
        <taxon>Mesostigmata</taxon>
        <taxon>Gamasina</taxon>
        <taxon>Dermanyssoidea</taxon>
        <taxon>Laelapidae</taxon>
        <taxon>Tropilaelaps</taxon>
    </lineage>
</organism>
<keyword evidence="6" id="KW-0238">DNA-binding</keyword>
<feature type="domain" description="BED-type" evidence="9">
    <location>
        <begin position="70"/>
        <end position="97"/>
    </location>
</feature>
<dbReference type="GO" id="GO:0003677">
    <property type="term" value="F:DNA binding"/>
    <property type="evidence" value="ECO:0007669"/>
    <property type="project" value="UniProtKB-KW"/>
</dbReference>
<comment type="subcellular location">
    <subcellularLocation>
        <location evidence="1">Nucleus</location>
    </subcellularLocation>
</comment>
<gene>
    <name evidence="11" type="ORF">BIW11_14261</name>
</gene>
<name>A0A1V9WYC9_9ACAR</name>